<protein>
    <submittedName>
        <fullName evidence="1">Uncharacterized protein</fullName>
    </submittedName>
</protein>
<organism evidence="1 2">
    <name type="scientific">Oopsacas minuta</name>
    <dbReference type="NCBI Taxonomy" id="111878"/>
    <lineage>
        <taxon>Eukaryota</taxon>
        <taxon>Metazoa</taxon>
        <taxon>Porifera</taxon>
        <taxon>Hexactinellida</taxon>
        <taxon>Hexasterophora</taxon>
        <taxon>Lyssacinosida</taxon>
        <taxon>Leucopsacidae</taxon>
        <taxon>Oopsacas</taxon>
    </lineage>
</organism>
<accession>A0AAV7JSM2</accession>
<dbReference type="Gene3D" id="3.30.420.10">
    <property type="entry name" value="Ribonuclease H-like superfamily/Ribonuclease H"/>
    <property type="match status" value="1"/>
</dbReference>
<evidence type="ECO:0000313" key="2">
    <source>
        <dbReference type="Proteomes" id="UP001165289"/>
    </source>
</evidence>
<name>A0AAV7JSM2_9METZ</name>
<dbReference type="AlphaFoldDB" id="A0AAV7JSM2"/>
<dbReference type="Proteomes" id="UP001165289">
    <property type="component" value="Unassembled WGS sequence"/>
</dbReference>
<reference evidence="1 2" key="1">
    <citation type="journal article" date="2023" name="BMC Biol.">
        <title>The compact genome of the sponge Oopsacas minuta (Hexactinellida) is lacking key metazoan core genes.</title>
        <authorList>
            <person name="Santini S."/>
            <person name="Schenkelaars Q."/>
            <person name="Jourda C."/>
            <person name="Duchesne M."/>
            <person name="Belahbib H."/>
            <person name="Rocher C."/>
            <person name="Selva M."/>
            <person name="Riesgo A."/>
            <person name="Vervoort M."/>
            <person name="Leys S.P."/>
            <person name="Kodjabachian L."/>
            <person name="Le Bivic A."/>
            <person name="Borchiellini C."/>
            <person name="Claverie J.M."/>
            <person name="Renard E."/>
        </authorList>
    </citation>
    <scope>NUCLEOTIDE SEQUENCE [LARGE SCALE GENOMIC DNA]</scope>
    <source>
        <strain evidence="1">SPO-2</strain>
    </source>
</reference>
<proteinExistence type="predicted"/>
<sequence length="296" mass="34688">MATHSSQTPLNTNHGFIVFDLETDGLIHKSGYGETMIPQILQIGFAPLEKLAHKMNVTSYYAQPMNPTEFLDKLSKTHMLQKYYIGYNYGYYSLKTGEKVKANPLRICIDNLIAWKKYYYKDQPVFLIAHHGIKFDKVVFEYNLNKLNLQDYFESKMNLVGWIDSLQLIRELPDILRELGYGLPREMTESEKWVIIKKNTPFSLSNLILALAKRYAELTAVQTKLEWPIFDLSLQRSKEEEEWQHYFTKESMIHSYRILISKLNPHNASDDVMALVCILHHLNLYPKIKKMVLEML</sequence>
<dbReference type="InterPro" id="IPR012337">
    <property type="entry name" value="RNaseH-like_sf"/>
</dbReference>
<dbReference type="EMBL" id="JAKMXF010000302">
    <property type="protein sequence ID" value="KAI6651706.1"/>
    <property type="molecule type" value="Genomic_DNA"/>
</dbReference>
<comment type="caution">
    <text evidence="1">The sequence shown here is derived from an EMBL/GenBank/DDBJ whole genome shotgun (WGS) entry which is preliminary data.</text>
</comment>
<dbReference type="GO" id="GO:0003676">
    <property type="term" value="F:nucleic acid binding"/>
    <property type="evidence" value="ECO:0007669"/>
    <property type="project" value="InterPro"/>
</dbReference>
<dbReference type="InterPro" id="IPR036397">
    <property type="entry name" value="RNaseH_sf"/>
</dbReference>
<evidence type="ECO:0000313" key="1">
    <source>
        <dbReference type="EMBL" id="KAI6651706.1"/>
    </source>
</evidence>
<gene>
    <name evidence="1" type="ORF">LOD99_4954</name>
</gene>
<keyword evidence="2" id="KW-1185">Reference proteome</keyword>
<dbReference type="SUPFAM" id="SSF53098">
    <property type="entry name" value="Ribonuclease H-like"/>
    <property type="match status" value="1"/>
</dbReference>